<organism evidence="1 2">
    <name type="scientific">Microbulbifer taiwanensis</name>
    <dbReference type="NCBI Taxonomy" id="986746"/>
    <lineage>
        <taxon>Bacteria</taxon>
        <taxon>Pseudomonadati</taxon>
        <taxon>Pseudomonadota</taxon>
        <taxon>Gammaproteobacteria</taxon>
        <taxon>Cellvibrionales</taxon>
        <taxon>Microbulbiferaceae</taxon>
        <taxon>Microbulbifer</taxon>
    </lineage>
</organism>
<reference evidence="2" key="1">
    <citation type="journal article" date="2019" name="Int. J. Syst. Evol. Microbiol.">
        <title>The Global Catalogue of Microorganisms (GCM) 10K type strain sequencing project: providing services to taxonomists for standard genome sequencing and annotation.</title>
        <authorList>
            <consortium name="The Broad Institute Genomics Platform"/>
            <consortium name="The Broad Institute Genome Sequencing Center for Infectious Disease"/>
            <person name="Wu L."/>
            <person name="Ma J."/>
        </authorList>
    </citation>
    <scope>NUCLEOTIDE SEQUENCE [LARGE SCALE GENOMIC DNA]</scope>
    <source>
        <strain evidence="2">CGMCC 1.13718</strain>
    </source>
</reference>
<dbReference type="PROSITE" id="PS51257">
    <property type="entry name" value="PROKAR_LIPOPROTEIN"/>
    <property type="match status" value="1"/>
</dbReference>
<protein>
    <recommendedName>
        <fullName evidence="3">DNA-binding protein</fullName>
    </recommendedName>
</protein>
<name>A0ABW1YL26_9GAMM</name>
<comment type="caution">
    <text evidence="1">The sequence shown here is derived from an EMBL/GenBank/DDBJ whole genome shotgun (WGS) entry which is preliminary data.</text>
</comment>
<evidence type="ECO:0000313" key="2">
    <source>
        <dbReference type="Proteomes" id="UP001596425"/>
    </source>
</evidence>
<keyword evidence="2" id="KW-1185">Reference proteome</keyword>
<dbReference type="RefSeq" id="WP_377516599.1">
    <property type="nucleotide sequence ID" value="NZ_JBHSVR010000001.1"/>
</dbReference>
<gene>
    <name evidence="1" type="ORF">ACFQBM_09110</name>
</gene>
<dbReference type="Proteomes" id="UP001596425">
    <property type="component" value="Unassembled WGS sequence"/>
</dbReference>
<accession>A0ABW1YL26</accession>
<sequence>MNSMVHKKIAALFLALGLMQGCTPSSVEVVPLVRVICDPSQFHGKEIIVRGFLKVKHEDIAIYLSKDVAVAGLTENSLWVSESSEIKLHSKEGASSGELKLKDFDSSYVMIRGKFDYHSRGHMSGHSGTILVDELFTVE</sequence>
<evidence type="ECO:0008006" key="3">
    <source>
        <dbReference type="Google" id="ProtNLM"/>
    </source>
</evidence>
<proteinExistence type="predicted"/>
<dbReference type="EMBL" id="JBHSVR010000001">
    <property type="protein sequence ID" value="MFC6633438.1"/>
    <property type="molecule type" value="Genomic_DNA"/>
</dbReference>
<evidence type="ECO:0000313" key="1">
    <source>
        <dbReference type="EMBL" id="MFC6633438.1"/>
    </source>
</evidence>